<evidence type="ECO:0000256" key="2">
    <source>
        <dbReference type="ARBA" id="ARBA00006656"/>
    </source>
</evidence>
<keyword evidence="7 10" id="KW-0339">Growth factor</keyword>
<dbReference type="InterPro" id="IPR001111">
    <property type="entry name" value="TGF-b_propeptide"/>
</dbReference>
<dbReference type="PANTHER" id="PTHR11848">
    <property type="entry name" value="TGF-BETA FAMILY"/>
    <property type="match status" value="1"/>
</dbReference>
<evidence type="ECO:0000256" key="5">
    <source>
        <dbReference type="ARBA" id="ARBA00022685"/>
    </source>
</evidence>
<dbReference type="AlphaFoldDB" id="A0A6J0SV78"/>
<keyword evidence="13" id="KW-1185">Reference proteome</keyword>
<evidence type="ECO:0000259" key="12">
    <source>
        <dbReference type="PROSITE" id="PS51362"/>
    </source>
</evidence>
<keyword evidence="6 11" id="KW-0732">Signal</keyword>
<evidence type="ECO:0000256" key="8">
    <source>
        <dbReference type="ARBA" id="ARBA00023157"/>
    </source>
</evidence>
<protein>
    <submittedName>
        <fullName evidence="14">Nodal</fullName>
    </submittedName>
</protein>
<evidence type="ECO:0000256" key="10">
    <source>
        <dbReference type="RuleBase" id="RU000354"/>
    </source>
</evidence>
<dbReference type="SUPFAM" id="SSF57501">
    <property type="entry name" value="Cystine-knot cytokines"/>
    <property type="match status" value="1"/>
</dbReference>
<dbReference type="InParanoid" id="A0A6J0SV78"/>
<proteinExistence type="inferred from homology"/>
<dbReference type="GeneID" id="110073664"/>
<dbReference type="SMART" id="SM00204">
    <property type="entry name" value="TGFB"/>
    <property type="match status" value="1"/>
</dbReference>
<reference evidence="14" key="1">
    <citation type="submission" date="2025-08" db="UniProtKB">
        <authorList>
            <consortium name="RefSeq"/>
        </authorList>
    </citation>
    <scope>IDENTIFICATION</scope>
</reference>
<keyword evidence="9" id="KW-0325">Glycoprotein</keyword>
<evidence type="ECO:0000256" key="11">
    <source>
        <dbReference type="SAM" id="SignalP"/>
    </source>
</evidence>
<dbReference type="GO" id="GO:0009888">
    <property type="term" value="P:tissue development"/>
    <property type="evidence" value="ECO:0007669"/>
    <property type="project" value="UniProtKB-ARBA"/>
</dbReference>
<evidence type="ECO:0000313" key="14">
    <source>
        <dbReference type="RefSeq" id="XP_020638760.2"/>
    </source>
</evidence>
<evidence type="ECO:0000256" key="7">
    <source>
        <dbReference type="ARBA" id="ARBA00023030"/>
    </source>
</evidence>
<comment type="subcellular location">
    <subcellularLocation>
        <location evidence="1">Secreted</location>
    </subcellularLocation>
</comment>
<dbReference type="Proteomes" id="UP001652642">
    <property type="component" value="Chromosome 3"/>
</dbReference>
<evidence type="ECO:0000256" key="9">
    <source>
        <dbReference type="ARBA" id="ARBA00023180"/>
    </source>
</evidence>
<dbReference type="InterPro" id="IPR017948">
    <property type="entry name" value="TGFb_CS"/>
</dbReference>
<dbReference type="InterPro" id="IPR029034">
    <property type="entry name" value="Cystine-knot_cytokine"/>
</dbReference>
<evidence type="ECO:0000256" key="4">
    <source>
        <dbReference type="ARBA" id="ARBA00022525"/>
    </source>
</evidence>
<dbReference type="PROSITE" id="PS51362">
    <property type="entry name" value="TGF_BETA_2"/>
    <property type="match status" value="1"/>
</dbReference>
<feature type="chain" id="PRO_5046219285" evidence="11">
    <location>
        <begin position="20"/>
        <end position="375"/>
    </location>
</feature>
<keyword evidence="3" id="KW-0217">Developmental protein</keyword>
<dbReference type="GO" id="GO:0005125">
    <property type="term" value="F:cytokine activity"/>
    <property type="evidence" value="ECO:0007669"/>
    <property type="project" value="TreeGrafter"/>
</dbReference>
<dbReference type="KEGG" id="pvt:110073664"/>
<evidence type="ECO:0000256" key="3">
    <source>
        <dbReference type="ARBA" id="ARBA00022473"/>
    </source>
</evidence>
<keyword evidence="8" id="KW-1015">Disulfide bond</keyword>
<dbReference type="PANTHER" id="PTHR11848:SF159">
    <property type="entry name" value="NODAL HOMOLOG"/>
    <property type="match status" value="1"/>
</dbReference>
<dbReference type="InterPro" id="IPR001839">
    <property type="entry name" value="TGF-b_C"/>
</dbReference>
<evidence type="ECO:0000313" key="13">
    <source>
        <dbReference type="Proteomes" id="UP001652642"/>
    </source>
</evidence>
<dbReference type="GO" id="GO:0007369">
    <property type="term" value="P:gastrulation"/>
    <property type="evidence" value="ECO:0007669"/>
    <property type="project" value="UniProtKB-ARBA"/>
</dbReference>
<keyword evidence="5" id="KW-0165">Cleavage on pair of basic residues</keyword>
<dbReference type="OrthoDB" id="5949851at2759"/>
<comment type="similarity">
    <text evidence="2 10">Belongs to the TGF-beta family.</text>
</comment>
<accession>A0A6J0SV78</accession>
<dbReference type="GO" id="GO:0005615">
    <property type="term" value="C:extracellular space"/>
    <property type="evidence" value="ECO:0007669"/>
    <property type="project" value="TreeGrafter"/>
</dbReference>
<keyword evidence="4" id="KW-0964">Secreted</keyword>
<evidence type="ECO:0000256" key="6">
    <source>
        <dbReference type="ARBA" id="ARBA00022729"/>
    </source>
</evidence>
<feature type="domain" description="TGF-beta family profile" evidence="12">
    <location>
        <begin position="251"/>
        <end position="375"/>
    </location>
</feature>
<dbReference type="Gene3D" id="2.10.90.10">
    <property type="entry name" value="Cystine-knot cytokines"/>
    <property type="match status" value="1"/>
</dbReference>
<dbReference type="PROSITE" id="PS00250">
    <property type="entry name" value="TGF_BETA_1"/>
    <property type="match status" value="1"/>
</dbReference>
<dbReference type="RefSeq" id="XP_020638760.2">
    <property type="nucleotide sequence ID" value="XM_020783101.2"/>
</dbReference>
<feature type="signal peptide" evidence="11">
    <location>
        <begin position="1"/>
        <end position="19"/>
    </location>
</feature>
<organism evidence="13 14">
    <name type="scientific">Pogona vitticeps</name>
    <name type="common">central bearded dragon</name>
    <dbReference type="NCBI Taxonomy" id="103695"/>
    <lineage>
        <taxon>Eukaryota</taxon>
        <taxon>Metazoa</taxon>
        <taxon>Chordata</taxon>
        <taxon>Craniata</taxon>
        <taxon>Vertebrata</taxon>
        <taxon>Euteleostomi</taxon>
        <taxon>Lepidosauria</taxon>
        <taxon>Squamata</taxon>
        <taxon>Bifurcata</taxon>
        <taxon>Unidentata</taxon>
        <taxon>Episquamata</taxon>
        <taxon>Toxicofera</taxon>
        <taxon>Iguania</taxon>
        <taxon>Acrodonta</taxon>
        <taxon>Agamidae</taxon>
        <taxon>Amphibolurinae</taxon>
        <taxon>Pogona</taxon>
    </lineage>
</organism>
<dbReference type="InterPro" id="IPR015615">
    <property type="entry name" value="TGF-beta-rel"/>
</dbReference>
<name>A0A6J0SV78_9SAUR</name>
<dbReference type="Pfam" id="PF00688">
    <property type="entry name" value="TGFb_propeptide"/>
    <property type="match status" value="1"/>
</dbReference>
<dbReference type="CDD" id="cd13759">
    <property type="entry name" value="TGF_beta_NODAL"/>
    <property type="match status" value="1"/>
</dbReference>
<evidence type="ECO:0000256" key="1">
    <source>
        <dbReference type="ARBA" id="ARBA00004613"/>
    </source>
</evidence>
<sequence length="375" mass="43054">MQPLRWLLFLFLLLEGVAAEEGRRGAAAAKPPPRLGEKRCAPSSPLPAHMVNLLRRALPQADVIRSLRPHSVRQVGQRWSIIFNLSICQQEELQLAELRLQLPGSEEKSVFSSAPVWVDLYHQQEIACPSNHNCSHIIHIGSFGAPASLPSSWIVLEVTEPLLKWAINSSLAEEAVQRTLWHEHQHTEHFPRQVANQCGSPDRKAFLVLFFRLSKEEKKLNSSALLQTVKGSKFFMQGTPKYTMPLWRRKRHRRQKKFQGLSSLSLKEPKIENLCHRVDFYVDFEEIGWGSWIIYPKRYNAFRCDGKCPVPLEEKFLPTNNAYMQSVLKYYHPEKVPAACCIPVRLSPLSLLYYEEGRVSLGHHEDMIVEECGCR</sequence>
<gene>
    <name evidence="14" type="primary">LOC110073664</name>
</gene>
<dbReference type="GO" id="GO:0008083">
    <property type="term" value="F:growth factor activity"/>
    <property type="evidence" value="ECO:0007669"/>
    <property type="project" value="UniProtKB-KW"/>
</dbReference>
<dbReference type="Pfam" id="PF00019">
    <property type="entry name" value="TGF_beta"/>
    <property type="match status" value="1"/>
</dbReference>